<keyword evidence="2" id="KW-1185">Reference proteome</keyword>
<comment type="caution">
    <text evidence="1">The sequence shown here is derived from an EMBL/GenBank/DDBJ whole genome shotgun (WGS) entry which is preliminary data.</text>
</comment>
<sequence length="87" mass="10460">MKINFGPTFLLDKEGKNRDHFFVHEVSTNTCFYFFEKIAKTWKMAWYYHRKKKKKGIVCGLLIIQKEKYSPRKKDILITEVINVISE</sequence>
<dbReference type="EMBL" id="JXTC01000153">
    <property type="protein sequence ID" value="PON85078.1"/>
    <property type="molecule type" value="Genomic_DNA"/>
</dbReference>
<protein>
    <submittedName>
        <fullName evidence="1">Uncharacterized protein</fullName>
    </submittedName>
</protein>
<evidence type="ECO:0000313" key="1">
    <source>
        <dbReference type="EMBL" id="PON85078.1"/>
    </source>
</evidence>
<evidence type="ECO:0000313" key="2">
    <source>
        <dbReference type="Proteomes" id="UP000237000"/>
    </source>
</evidence>
<dbReference type="InParanoid" id="A0A2P5EHR7"/>
<organism evidence="1 2">
    <name type="scientific">Trema orientale</name>
    <name type="common">Charcoal tree</name>
    <name type="synonym">Celtis orientalis</name>
    <dbReference type="NCBI Taxonomy" id="63057"/>
    <lineage>
        <taxon>Eukaryota</taxon>
        <taxon>Viridiplantae</taxon>
        <taxon>Streptophyta</taxon>
        <taxon>Embryophyta</taxon>
        <taxon>Tracheophyta</taxon>
        <taxon>Spermatophyta</taxon>
        <taxon>Magnoliopsida</taxon>
        <taxon>eudicotyledons</taxon>
        <taxon>Gunneridae</taxon>
        <taxon>Pentapetalae</taxon>
        <taxon>rosids</taxon>
        <taxon>fabids</taxon>
        <taxon>Rosales</taxon>
        <taxon>Cannabaceae</taxon>
        <taxon>Trema</taxon>
    </lineage>
</organism>
<dbReference type="Proteomes" id="UP000237000">
    <property type="component" value="Unassembled WGS sequence"/>
</dbReference>
<name>A0A2P5EHR7_TREOI</name>
<gene>
    <name evidence="1" type="ORF">TorRG33x02_191780</name>
</gene>
<reference evidence="2" key="1">
    <citation type="submission" date="2016-06" db="EMBL/GenBank/DDBJ databases">
        <title>Parallel loss of symbiosis genes in relatives of nitrogen-fixing non-legume Parasponia.</title>
        <authorList>
            <person name="Van Velzen R."/>
            <person name="Holmer R."/>
            <person name="Bu F."/>
            <person name="Rutten L."/>
            <person name="Van Zeijl A."/>
            <person name="Liu W."/>
            <person name="Santuari L."/>
            <person name="Cao Q."/>
            <person name="Sharma T."/>
            <person name="Shen D."/>
            <person name="Roswanjaya Y."/>
            <person name="Wardhani T."/>
            <person name="Kalhor M.S."/>
            <person name="Jansen J."/>
            <person name="Van den Hoogen J."/>
            <person name="Gungor B."/>
            <person name="Hartog M."/>
            <person name="Hontelez J."/>
            <person name="Verver J."/>
            <person name="Yang W.-C."/>
            <person name="Schijlen E."/>
            <person name="Repin R."/>
            <person name="Schilthuizen M."/>
            <person name="Schranz E."/>
            <person name="Heidstra R."/>
            <person name="Miyata K."/>
            <person name="Fedorova E."/>
            <person name="Kohlen W."/>
            <person name="Bisseling T."/>
            <person name="Smit S."/>
            <person name="Geurts R."/>
        </authorList>
    </citation>
    <scope>NUCLEOTIDE SEQUENCE [LARGE SCALE GENOMIC DNA]</scope>
    <source>
        <strain evidence="2">cv. RG33-2</strain>
    </source>
</reference>
<accession>A0A2P5EHR7</accession>
<dbReference type="AlphaFoldDB" id="A0A2P5EHR7"/>
<proteinExistence type="predicted"/>
<dbReference type="OrthoDB" id="10581332at2759"/>